<evidence type="ECO:0000256" key="1">
    <source>
        <dbReference type="SAM" id="SignalP"/>
    </source>
</evidence>
<proteinExistence type="predicted"/>
<dbReference type="STRING" id="856793.MICA_866"/>
<reference evidence="2 3" key="1">
    <citation type="journal article" date="2011" name="BMC Genomics">
        <title>Genomic insights into an obligate epibiotic bacterial predator: Micavibrio aeruginosavorus ARL-13.</title>
        <authorList>
            <person name="Wang Z."/>
            <person name="Kadouri D."/>
            <person name="Wu M."/>
        </authorList>
    </citation>
    <scope>NUCLEOTIDE SEQUENCE [LARGE SCALE GENOMIC DNA]</scope>
    <source>
        <strain evidence="2 3">ARL-13</strain>
    </source>
</reference>
<dbReference type="KEGG" id="mai:MICA_866"/>
<dbReference type="HOGENOM" id="CLU_2260494_0_0_5"/>
<evidence type="ECO:0000313" key="2">
    <source>
        <dbReference type="EMBL" id="AEP09199.1"/>
    </source>
</evidence>
<accession>G2KRF2</accession>
<evidence type="ECO:0000313" key="3">
    <source>
        <dbReference type="Proteomes" id="UP000009286"/>
    </source>
</evidence>
<keyword evidence="1" id="KW-0732">Signal</keyword>
<sequence length="126" mass="13883">MKQIIWAVLLSVGFSGAAHAATCMTGDPFPFKTQYALDECPADIQALLNRMNACAHFAGEEAYDADRKAQIDAAMTENQCEKLGCDFQKVFETHEGDIVYTGILFEYARVVYGSDEAVPECTDEVK</sequence>
<dbReference type="EMBL" id="CP002382">
    <property type="protein sequence ID" value="AEP09199.1"/>
    <property type="molecule type" value="Genomic_DNA"/>
</dbReference>
<keyword evidence="3" id="KW-1185">Reference proteome</keyword>
<feature type="signal peptide" evidence="1">
    <location>
        <begin position="1"/>
        <end position="20"/>
    </location>
</feature>
<organism evidence="2 3">
    <name type="scientific">Micavibrio aeruginosavorus (strain ARL-13)</name>
    <dbReference type="NCBI Taxonomy" id="856793"/>
    <lineage>
        <taxon>Bacteria</taxon>
        <taxon>Pseudomonadati</taxon>
        <taxon>Bdellovibrionota</taxon>
        <taxon>Bdellovibrionia</taxon>
        <taxon>Bdellovibrionales</taxon>
        <taxon>Pseudobdellovibrionaceae</taxon>
        <taxon>Micavibrio</taxon>
    </lineage>
</organism>
<protein>
    <submittedName>
        <fullName evidence="2">Uncharacterized protein</fullName>
    </submittedName>
</protein>
<dbReference type="RefSeq" id="WP_014102422.1">
    <property type="nucleotide sequence ID" value="NC_016026.1"/>
</dbReference>
<gene>
    <name evidence="2" type="ordered locus">MICA_866</name>
</gene>
<feature type="chain" id="PRO_5003432208" evidence="1">
    <location>
        <begin position="21"/>
        <end position="126"/>
    </location>
</feature>
<name>G2KRF2_MICAA</name>
<dbReference type="Proteomes" id="UP000009286">
    <property type="component" value="Chromosome"/>
</dbReference>
<dbReference type="AlphaFoldDB" id="G2KRF2"/>